<protein>
    <recommendedName>
        <fullName evidence="3">Cytochrome P450</fullName>
    </recommendedName>
</protein>
<dbReference type="EMBL" id="CAWUPB010001160">
    <property type="protein sequence ID" value="CAK7340648.1"/>
    <property type="molecule type" value="Genomic_DNA"/>
</dbReference>
<proteinExistence type="predicted"/>
<dbReference type="Proteomes" id="UP001314170">
    <property type="component" value="Unassembled WGS sequence"/>
</dbReference>
<reference evidence="1 2" key="1">
    <citation type="submission" date="2024-01" db="EMBL/GenBank/DDBJ databases">
        <authorList>
            <person name="Waweru B."/>
        </authorList>
    </citation>
    <scope>NUCLEOTIDE SEQUENCE [LARGE SCALE GENOMIC DNA]</scope>
</reference>
<gene>
    <name evidence="1" type="ORF">DCAF_LOCUS15734</name>
</gene>
<keyword evidence="2" id="KW-1185">Reference proteome</keyword>
<sequence length="51" mass="5788">MFEFRAGNLTFPDGPFQTPNRLFTVLGGPLRVMDLISRHPDIVLRFGLLVD</sequence>
<evidence type="ECO:0000313" key="1">
    <source>
        <dbReference type="EMBL" id="CAK7340648.1"/>
    </source>
</evidence>
<comment type="caution">
    <text evidence="1">The sequence shown here is derived from an EMBL/GenBank/DDBJ whole genome shotgun (WGS) entry which is preliminary data.</text>
</comment>
<accession>A0AAV1RYU9</accession>
<evidence type="ECO:0008006" key="3">
    <source>
        <dbReference type="Google" id="ProtNLM"/>
    </source>
</evidence>
<dbReference type="AlphaFoldDB" id="A0AAV1RYU9"/>
<organism evidence="1 2">
    <name type="scientific">Dovyalis caffra</name>
    <dbReference type="NCBI Taxonomy" id="77055"/>
    <lineage>
        <taxon>Eukaryota</taxon>
        <taxon>Viridiplantae</taxon>
        <taxon>Streptophyta</taxon>
        <taxon>Embryophyta</taxon>
        <taxon>Tracheophyta</taxon>
        <taxon>Spermatophyta</taxon>
        <taxon>Magnoliopsida</taxon>
        <taxon>eudicotyledons</taxon>
        <taxon>Gunneridae</taxon>
        <taxon>Pentapetalae</taxon>
        <taxon>rosids</taxon>
        <taxon>fabids</taxon>
        <taxon>Malpighiales</taxon>
        <taxon>Salicaceae</taxon>
        <taxon>Flacourtieae</taxon>
        <taxon>Dovyalis</taxon>
    </lineage>
</organism>
<name>A0AAV1RYU9_9ROSI</name>
<evidence type="ECO:0000313" key="2">
    <source>
        <dbReference type="Proteomes" id="UP001314170"/>
    </source>
</evidence>